<evidence type="ECO:0000313" key="2">
    <source>
        <dbReference type="Proteomes" id="UP000201252"/>
    </source>
</evidence>
<dbReference type="Proteomes" id="UP000201252">
    <property type="component" value="Segment"/>
</dbReference>
<protein>
    <submittedName>
        <fullName evidence="1">Uncharacterized protein</fullName>
    </submittedName>
</protein>
<sequence length="74" mass="8662">MRYNNKVSNQGKMQDEFLTRCVVDPTKRIFYIYSSEGDTKEIVCDTVDQFMNVLEVIRNTCPEDALFYAEPLEV</sequence>
<dbReference type="KEGG" id="vg:15011163"/>
<dbReference type="GeneID" id="15011163"/>
<name>M4QQ13_9CAUD</name>
<dbReference type="OrthoDB" id="38688at10239"/>
<keyword evidence="2" id="KW-1185">Reference proteome</keyword>
<reference evidence="1 2" key="1">
    <citation type="submission" date="2010-10" db="EMBL/GenBank/DDBJ databases">
        <title>The Genome Sequence of Synechococcus phage S-SKS1.</title>
        <authorList>
            <consortium name="The Broad Institute Genome Sequencing Platform"/>
            <person name="Henn M.R."/>
            <person name="Clokie M."/>
            <person name="Levin J."/>
            <person name="Malboeuf C."/>
            <person name="Casali M."/>
            <person name="Russ C."/>
            <person name="Lennon N."/>
            <person name="Chapman S.B."/>
            <person name="Erlich R."/>
            <person name="Young S.K."/>
            <person name="Yandava C."/>
            <person name="Zeng Q."/>
            <person name="Alvarado L."/>
            <person name="Anderson S."/>
            <person name="Berlin A."/>
            <person name="Chen Z."/>
            <person name="Freedman E."/>
            <person name="Gellesch M."/>
            <person name="Goldberg J."/>
            <person name="Green L."/>
            <person name="Griggs A."/>
            <person name="Gujja S."/>
            <person name="Heilman E.R."/>
            <person name="Heiman D."/>
            <person name="Hollinger A."/>
            <person name="Howarth C."/>
            <person name="Larson L."/>
            <person name="Mehta T."/>
            <person name="Pearson M."/>
            <person name="Roberts A."/>
            <person name="Ryan E."/>
            <person name="Saif S."/>
            <person name="Shea T."/>
            <person name="Shenoy N."/>
            <person name="Sisk P."/>
            <person name="Stolte C."/>
            <person name="Sykes S."/>
            <person name="White J."/>
            <person name="Haas B."/>
            <person name="Nusbaum C."/>
            <person name="Birren B."/>
        </authorList>
    </citation>
    <scope>NUCLEOTIDE SEQUENCE [LARGE SCALE GENOMIC DNA]</scope>
</reference>
<dbReference type="Pfam" id="PF23966">
    <property type="entry name" value="DUF7294"/>
    <property type="match status" value="1"/>
</dbReference>
<organism evidence="1 2">
    <name type="scientific">Synechococcus phage S-SKS1</name>
    <dbReference type="NCBI Taxonomy" id="754042"/>
    <lineage>
        <taxon>Viruses</taxon>
        <taxon>Duplodnaviria</taxon>
        <taxon>Heunggongvirae</taxon>
        <taxon>Uroviricota</taxon>
        <taxon>Caudoviricetes</taxon>
        <taxon>Llyrvirus</taxon>
        <taxon>Llyrvirus SSKS1</taxon>
    </lineage>
</organism>
<dbReference type="RefSeq" id="YP_007674607.1">
    <property type="nucleotide sequence ID" value="NC_020851.1"/>
</dbReference>
<dbReference type="InterPro" id="IPR055718">
    <property type="entry name" value="DUF7294"/>
</dbReference>
<gene>
    <name evidence="1" type="ORF">SWZG_00249</name>
</gene>
<evidence type="ECO:0000313" key="1">
    <source>
        <dbReference type="EMBL" id="AGH31755.1"/>
    </source>
</evidence>
<proteinExistence type="predicted"/>
<dbReference type="EMBL" id="HQ633071">
    <property type="protein sequence ID" value="AGH31755.1"/>
    <property type="molecule type" value="Genomic_DNA"/>
</dbReference>
<accession>M4QQ13</accession>